<dbReference type="PANTHER" id="PTHR33383:SF1">
    <property type="entry name" value="MEMBRANE PROTEIN INSERTION EFFICIENCY FACTOR-RELATED"/>
    <property type="match status" value="1"/>
</dbReference>
<accession>A0ABV6EZS4</accession>
<dbReference type="NCBIfam" id="TIGR00278">
    <property type="entry name" value="membrane protein insertion efficiency factor YidD"/>
    <property type="match status" value="1"/>
</dbReference>
<reference evidence="2 3" key="1">
    <citation type="submission" date="2024-09" db="EMBL/GenBank/DDBJ databases">
        <authorList>
            <person name="Sun Q."/>
            <person name="Mori K."/>
        </authorList>
    </citation>
    <scope>NUCLEOTIDE SEQUENCE [LARGE SCALE GENOMIC DNA]</scope>
    <source>
        <strain evidence="2 3">KCTC 23279</strain>
    </source>
</reference>
<dbReference type="EMBL" id="JBHLWM010000012">
    <property type="protein sequence ID" value="MFC0243739.1"/>
    <property type="molecule type" value="Genomic_DNA"/>
</dbReference>
<evidence type="ECO:0000313" key="3">
    <source>
        <dbReference type="Proteomes" id="UP001589775"/>
    </source>
</evidence>
<sequence>MLVKLSATATTTAQTIARLPRNAGRGLIWVYRHTFSALVGSNCRHLPTCSQYGDEAIGRFGLWAGGWMTLARLLRCNPFGTSGIDNVPTTLPAGARWYTPWRYALWRGVNAPDCGCGHHHDS</sequence>
<dbReference type="RefSeq" id="WP_378393011.1">
    <property type="nucleotide sequence ID" value="NZ_JBHLWM010000012.1"/>
</dbReference>
<dbReference type="SMART" id="SM01234">
    <property type="entry name" value="Haemolytic"/>
    <property type="match status" value="1"/>
</dbReference>
<dbReference type="PANTHER" id="PTHR33383">
    <property type="entry name" value="MEMBRANE PROTEIN INSERTION EFFICIENCY FACTOR-RELATED"/>
    <property type="match status" value="1"/>
</dbReference>
<dbReference type="HAMAP" id="MF_00386">
    <property type="entry name" value="UPF0161_YidD"/>
    <property type="match status" value="1"/>
</dbReference>
<evidence type="ECO:0000313" key="2">
    <source>
        <dbReference type="EMBL" id="MFC0243739.1"/>
    </source>
</evidence>
<protein>
    <recommendedName>
        <fullName evidence="1">Putative membrane protein insertion efficiency factor</fullName>
    </recommendedName>
</protein>
<dbReference type="InterPro" id="IPR002696">
    <property type="entry name" value="Membr_insert_effic_factor_YidD"/>
</dbReference>
<keyword evidence="3" id="KW-1185">Reference proteome</keyword>
<comment type="similarity">
    <text evidence="1">Belongs to the UPF0161 family.</text>
</comment>
<comment type="subcellular location">
    <subcellularLocation>
        <location evidence="1">Cell membrane</location>
        <topology evidence="1">Peripheral membrane protein</topology>
        <orientation evidence="1">Cytoplasmic side</orientation>
    </subcellularLocation>
</comment>
<comment type="function">
    <text evidence="1">Could be involved in insertion of integral membrane proteins into the membrane.</text>
</comment>
<dbReference type="Pfam" id="PF01809">
    <property type="entry name" value="YidD"/>
    <property type="match status" value="1"/>
</dbReference>
<name>A0ABV6EZS4_9BRAD</name>
<comment type="caution">
    <text evidence="2">The sequence shown here is derived from an EMBL/GenBank/DDBJ whole genome shotgun (WGS) entry which is preliminary data.</text>
</comment>
<evidence type="ECO:0000256" key="1">
    <source>
        <dbReference type="HAMAP-Rule" id="MF_00386"/>
    </source>
</evidence>
<gene>
    <name evidence="2" type="primary">yidD</name>
    <name evidence="2" type="ORF">ACFFJ6_24865</name>
</gene>
<keyword evidence="1" id="KW-1003">Cell membrane</keyword>
<proteinExistence type="inferred from homology"/>
<keyword evidence="1" id="KW-0472">Membrane</keyword>
<organism evidence="2 3">
    <name type="scientific">Rhodopseudomonas telluris</name>
    <dbReference type="NCBI Taxonomy" id="644215"/>
    <lineage>
        <taxon>Bacteria</taxon>
        <taxon>Pseudomonadati</taxon>
        <taxon>Pseudomonadota</taxon>
        <taxon>Alphaproteobacteria</taxon>
        <taxon>Hyphomicrobiales</taxon>
        <taxon>Nitrobacteraceae</taxon>
        <taxon>Rhodopseudomonas</taxon>
    </lineage>
</organism>
<dbReference type="Proteomes" id="UP001589775">
    <property type="component" value="Unassembled WGS sequence"/>
</dbReference>